<reference evidence="2 3" key="1">
    <citation type="journal article" date="2016" name="G3 (Bethesda)">
        <title>First Draft Assembly and Annotation of the Genome of a California Endemic Oak Quercus lobata Nee (Fagaceae).</title>
        <authorList>
            <person name="Sork V.L."/>
            <person name="Fitz-Gibbon S.T."/>
            <person name="Puiu D."/>
            <person name="Crepeau M."/>
            <person name="Gugger P.F."/>
            <person name="Sherman R."/>
            <person name="Stevens K."/>
            <person name="Langley C.H."/>
            <person name="Pellegrini M."/>
            <person name="Salzberg S.L."/>
        </authorList>
    </citation>
    <scope>NUCLEOTIDE SEQUENCE [LARGE SCALE GENOMIC DNA]</scope>
    <source>
        <strain evidence="2 3">cv. SW786</strain>
    </source>
</reference>
<evidence type="ECO:0000313" key="3">
    <source>
        <dbReference type="Proteomes" id="UP000594261"/>
    </source>
</evidence>
<protein>
    <submittedName>
        <fullName evidence="2">Uncharacterized protein</fullName>
    </submittedName>
</protein>
<keyword evidence="3" id="KW-1185">Reference proteome</keyword>
<organism evidence="2 3">
    <name type="scientific">Quercus lobata</name>
    <name type="common">Valley oak</name>
    <dbReference type="NCBI Taxonomy" id="97700"/>
    <lineage>
        <taxon>Eukaryota</taxon>
        <taxon>Viridiplantae</taxon>
        <taxon>Streptophyta</taxon>
        <taxon>Embryophyta</taxon>
        <taxon>Tracheophyta</taxon>
        <taxon>Spermatophyta</taxon>
        <taxon>Magnoliopsida</taxon>
        <taxon>eudicotyledons</taxon>
        <taxon>Gunneridae</taxon>
        <taxon>Pentapetalae</taxon>
        <taxon>rosids</taxon>
        <taxon>fabids</taxon>
        <taxon>Fagales</taxon>
        <taxon>Fagaceae</taxon>
        <taxon>Quercus</taxon>
    </lineage>
</organism>
<dbReference type="Proteomes" id="UP000594261">
    <property type="component" value="Chromosome 9"/>
</dbReference>
<feature type="compositionally biased region" description="Polar residues" evidence="1">
    <location>
        <begin position="64"/>
        <end position="106"/>
    </location>
</feature>
<dbReference type="EnsemblPlants" id="QL09p032676:mrna">
    <property type="protein sequence ID" value="QL09p032676:mrna"/>
    <property type="gene ID" value="QL09p032676"/>
</dbReference>
<dbReference type="AlphaFoldDB" id="A0A7N2MID6"/>
<dbReference type="InParanoid" id="A0A7N2MID6"/>
<dbReference type="Gramene" id="QL09p032676:mrna">
    <property type="protein sequence ID" value="QL09p032676:mrna"/>
    <property type="gene ID" value="QL09p032676"/>
</dbReference>
<dbReference type="EMBL" id="LRBV02000009">
    <property type="status" value="NOT_ANNOTATED_CDS"/>
    <property type="molecule type" value="Genomic_DNA"/>
</dbReference>
<evidence type="ECO:0000256" key="1">
    <source>
        <dbReference type="SAM" id="MobiDB-lite"/>
    </source>
</evidence>
<feature type="region of interest" description="Disordered" evidence="1">
    <location>
        <begin position="51"/>
        <end position="121"/>
    </location>
</feature>
<accession>A0A7N2MID6</accession>
<reference evidence="2" key="2">
    <citation type="submission" date="2021-01" db="UniProtKB">
        <authorList>
            <consortium name="EnsemblPlants"/>
        </authorList>
    </citation>
    <scope>IDENTIFICATION</scope>
</reference>
<sequence>MEHEYELDDEVEALHEGLLAVRFSKDLKQRIRKPWAKALIVKVYGRRKVRMGDMVRGSRKKNGTKSQRSGGVSMAQGSGQPQQLQKRSESTLRISTMPRQTEANNESAKETKRKLSPQGIINGPVIDNIIQHIVNEPNQRA</sequence>
<evidence type="ECO:0000313" key="2">
    <source>
        <dbReference type="EnsemblPlants" id="QL09p032676:mrna"/>
    </source>
</evidence>
<proteinExistence type="predicted"/>
<name>A0A7N2MID6_QUELO</name>